<dbReference type="GO" id="GO:0003677">
    <property type="term" value="F:DNA binding"/>
    <property type="evidence" value="ECO:0007669"/>
    <property type="project" value="UniProtKB-KW"/>
</dbReference>
<proteinExistence type="inferred from homology"/>
<evidence type="ECO:0000313" key="14">
    <source>
        <dbReference type="Proteomes" id="UP000288794"/>
    </source>
</evidence>
<evidence type="ECO:0000256" key="8">
    <source>
        <dbReference type="ARBA" id="ARBA00023125"/>
    </source>
</evidence>
<keyword evidence="14" id="KW-1185">Reference proteome</keyword>
<comment type="function">
    <text evidence="10">Regulates arginine biosynthesis genes.</text>
</comment>
<evidence type="ECO:0000256" key="7">
    <source>
        <dbReference type="ARBA" id="ARBA00023015"/>
    </source>
</evidence>
<keyword evidence="10" id="KW-0028">Amino-acid biosynthesis</keyword>
<evidence type="ECO:0000259" key="11">
    <source>
        <dbReference type="Pfam" id="PF01316"/>
    </source>
</evidence>
<dbReference type="InterPro" id="IPR036390">
    <property type="entry name" value="WH_DNA-bd_sf"/>
</dbReference>
<dbReference type="GO" id="GO:0006526">
    <property type="term" value="P:L-arginine biosynthetic process"/>
    <property type="evidence" value="ECO:0007669"/>
    <property type="project" value="UniProtKB-UniPathway"/>
</dbReference>
<evidence type="ECO:0000256" key="9">
    <source>
        <dbReference type="ARBA" id="ARBA00023163"/>
    </source>
</evidence>
<evidence type="ECO:0000313" key="13">
    <source>
        <dbReference type="EMBL" id="RWR01469.1"/>
    </source>
</evidence>
<evidence type="ECO:0000256" key="1">
    <source>
        <dbReference type="ARBA" id="ARBA00004496"/>
    </source>
</evidence>
<comment type="subcellular location">
    <subcellularLocation>
        <location evidence="1 10">Cytoplasm</location>
    </subcellularLocation>
</comment>
<dbReference type="PANTHER" id="PTHR34471">
    <property type="entry name" value="ARGININE REPRESSOR"/>
    <property type="match status" value="1"/>
</dbReference>
<dbReference type="InterPro" id="IPR036251">
    <property type="entry name" value="Arg_repress_C_sf"/>
</dbReference>
<dbReference type="AlphaFoldDB" id="A0A443IBJ3"/>
<dbReference type="SUPFAM" id="SSF55252">
    <property type="entry name" value="C-terminal domain of arginine repressor"/>
    <property type="match status" value="1"/>
</dbReference>
<feature type="domain" description="Arginine repressor C-terminal" evidence="12">
    <location>
        <begin position="89"/>
        <end position="153"/>
    </location>
</feature>
<dbReference type="RefSeq" id="WP_128178555.1">
    <property type="nucleotide sequence ID" value="NZ_CP071409.1"/>
</dbReference>
<dbReference type="UniPathway" id="UPA00068"/>
<keyword evidence="5 10" id="KW-0963">Cytoplasm</keyword>
<dbReference type="GO" id="GO:1900079">
    <property type="term" value="P:regulation of arginine biosynthetic process"/>
    <property type="evidence" value="ECO:0007669"/>
    <property type="project" value="UniProtKB-UniRule"/>
</dbReference>
<dbReference type="InterPro" id="IPR001669">
    <property type="entry name" value="Arg_repress"/>
</dbReference>
<dbReference type="GO" id="GO:0005737">
    <property type="term" value="C:cytoplasm"/>
    <property type="evidence" value="ECO:0007669"/>
    <property type="project" value="UniProtKB-SubCell"/>
</dbReference>
<dbReference type="InterPro" id="IPR036388">
    <property type="entry name" value="WH-like_DNA-bd_sf"/>
</dbReference>
<gene>
    <name evidence="10" type="primary">argR</name>
    <name evidence="13" type="ORF">ED28_13325</name>
</gene>
<feature type="domain" description="Arginine repressor DNA-binding" evidence="11">
    <location>
        <begin position="18"/>
        <end position="79"/>
    </location>
</feature>
<dbReference type="Gene3D" id="1.10.10.10">
    <property type="entry name" value="Winged helix-like DNA-binding domain superfamily/Winged helix DNA-binding domain"/>
    <property type="match status" value="1"/>
</dbReference>
<dbReference type="HAMAP" id="MF_00173">
    <property type="entry name" value="Arg_repressor"/>
    <property type="match status" value="1"/>
</dbReference>
<evidence type="ECO:0000256" key="2">
    <source>
        <dbReference type="ARBA" id="ARBA00005040"/>
    </source>
</evidence>
<organism evidence="13 14">
    <name type="scientific">[Pantoea] beijingensis</name>
    <dbReference type="NCBI Taxonomy" id="1324864"/>
    <lineage>
        <taxon>Bacteria</taxon>
        <taxon>Pseudomonadati</taxon>
        <taxon>Pseudomonadota</taxon>
        <taxon>Gammaproteobacteria</taxon>
        <taxon>Enterobacterales</taxon>
        <taxon>Erwiniaceae</taxon>
        <taxon>Erwinia</taxon>
    </lineage>
</organism>
<evidence type="ECO:0000256" key="10">
    <source>
        <dbReference type="HAMAP-Rule" id="MF_00173"/>
    </source>
</evidence>
<evidence type="ECO:0000256" key="4">
    <source>
        <dbReference type="ARBA" id="ARBA00021148"/>
    </source>
</evidence>
<dbReference type="PRINTS" id="PR01467">
    <property type="entry name" value="ARGREPRESSOR"/>
</dbReference>
<comment type="pathway">
    <text evidence="2 10">Amino-acid biosynthesis; L-arginine biosynthesis [regulation].</text>
</comment>
<evidence type="ECO:0000256" key="6">
    <source>
        <dbReference type="ARBA" id="ARBA00022571"/>
    </source>
</evidence>
<dbReference type="GO" id="GO:0003700">
    <property type="term" value="F:DNA-binding transcription factor activity"/>
    <property type="evidence" value="ECO:0007669"/>
    <property type="project" value="UniProtKB-UniRule"/>
</dbReference>
<reference evidence="13 14" key="1">
    <citation type="submission" date="2014-04" db="EMBL/GenBank/DDBJ databases">
        <title>Draft genome sequence of Pantoea beijingensis strain LMG 27579, an emerging pathogen to Pleurotus eryngii with potential industrial application.</title>
        <authorList>
            <person name="Xu F."/>
            <person name="Liu Y."/>
            <person name="Wang S."/>
            <person name="Yin Y."/>
            <person name="Ma Y."/>
            <person name="Zhao S."/>
            <person name="Rong C."/>
        </authorList>
    </citation>
    <scope>NUCLEOTIDE SEQUENCE [LARGE SCALE GENOMIC DNA]</scope>
    <source>
        <strain evidence="13 14">LMG 27579</strain>
    </source>
</reference>
<accession>A0A443IBJ3</accession>
<keyword evidence="8 10" id="KW-0238">DNA-binding</keyword>
<evidence type="ECO:0000259" key="12">
    <source>
        <dbReference type="Pfam" id="PF02863"/>
    </source>
</evidence>
<evidence type="ECO:0000256" key="5">
    <source>
        <dbReference type="ARBA" id="ARBA00022490"/>
    </source>
</evidence>
<name>A0A443IBJ3_9GAMM</name>
<evidence type="ECO:0000256" key="3">
    <source>
        <dbReference type="ARBA" id="ARBA00008316"/>
    </source>
</evidence>
<dbReference type="InterPro" id="IPR020899">
    <property type="entry name" value="Arg_repress_C"/>
</dbReference>
<protein>
    <recommendedName>
        <fullName evidence="4 10">Arginine repressor</fullName>
    </recommendedName>
</protein>
<keyword evidence="10" id="KW-0678">Repressor</keyword>
<dbReference type="GO" id="GO:0051259">
    <property type="term" value="P:protein complex oligomerization"/>
    <property type="evidence" value="ECO:0007669"/>
    <property type="project" value="InterPro"/>
</dbReference>
<dbReference type="InterPro" id="IPR020900">
    <property type="entry name" value="Arg_repress_DNA-bd"/>
</dbReference>
<comment type="similarity">
    <text evidence="3 10">Belongs to the ArgR family.</text>
</comment>
<dbReference type="GO" id="GO:0034618">
    <property type="term" value="F:arginine binding"/>
    <property type="evidence" value="ECO:0007669"/>
    <property type="project" value="InterPro"/>
</dbReference>
<dbReference type="PANTHER" id="PTHR34471:SF1">
    <property type="entry name" value="ARGININE REPRESSOR"/>
    <property type="match status" value="1"/>
</dbReference>
<sequence length="175" mass="19886">MAKKCSKAREKESQQLLLCRRLIANNHYHSQQNLRQDLQKYGYHNISQSTVSRLLTTLDVIKTTNVRGEKIYALNPQQQAKPDVLRPVSDMILSVDYNAKFVIIEVIAGYARPVARIVESHNLSGVLGVVASNNHVWISPRNTNNTYLLYRRISYLLGQALKDDSGQPHKETRAS</sequence>
<dbReference type="Pfam" id="PF02863">
    <property type="entry name" value="Arg_repressor_C"/>
    <property type="match status" value="1"/>
</dbReference>
<dbReference type="EMBL" id="JMEE01000036">
    <property type="protein sequence ID" value="RWR01469.1"/>
    <property type="molecule type" value="Genomic_DNA"/>
</dbReference>
<keyword evidence="7 10" id="KW-0805">Transcription regulation</keyword>
<comment type="caution">
    <text evidence="13">The sequence shown here is derived from an EMBL/GenBank/DDBJ whole genome shotgun (WGS) entry which is preliminary data.</text>
</comment>
<dbReference type="Gene3D" id="3.30.1360.40">
    <property type="match status" value="1"/>
</dbReference>
<dbReference type="Proteomes" id="UP000288794">
    <property type="component" value="Unassembled WGS sequence"/>
</dbReference>
<keyword evidence="6 10" id="KW-0055">Arginine biosynthesis</keyword>
<dbReference type="Pfam" id="PF01316">
    <property type="entry name" value="Arg_repressor"/>
    <property type="match status" value="1"/>
</dbReference>
<keyword evidence="9 10" id="KW-0804">Transcription</keyword>
<dbReference type="SUPFAM" id="SSF46785">
    <property type="entry name" value="Winged helix' DNA-binding domain"/>
    <property type="match status" value="1"/>
</dbReference>